<protein>
    <submittedName>
        <fullName evidence="3">Uncharacterized protein</fullName>
    </submittedName>
</protein>
<dbReference type="AlphaFoldDB" id="A0A9P4JE76"/>
<keyword evidence="2" id="KW-1133">Transmembrane helix</keyword>
<name>A0A9P4JE76_9PLEO</name>
<feature type="compositionally biased region" description="Basic and acidic residues" evidence="1">
    <location>
        <begin position="189"/>
        <end position="200"/>
    </location>
</feature>
<evidence type="ECO:0000313" key="3">
    <source>
        <dbReference type="EMBL" id="KAF2196211.1"/>
    </source>
</evidence>
<dbReference type="Proteomes" id="UP000799536">
    <property type="component" value="Unassembled WGS sequence"/>
</dbReference>
<accession>A0A9P4JE76</accession>
<comment type="caution">
    <text evidence="3">The sequence shown here is derived from an EMBL/GenBank/DDBJ whole genome shotgun (WGS) entry which is preliminary data.</text>
</comment>
<keyword evidence="2" id="KW-0472">Membrane</keyword>
<gene>
    <name evidence="3" type="ORF">GQ43DRAFT_436210</name>
</gene>
<evidence type="ECO:0000313" key="4">
    <source>
        <dbReference type="Proteomes" id="UP000799536"/>
    </source>
</evidence>
<keyword evidence="2" id="KW-0812">Transmembrane</keyword>
<evidence type="ECO:0000256" key="2">
    <source>
        <dbReference type="SAM" id="Phobius"/>
    </source>
</evidence>
<feature type="region of interest" description="Disordered" evidence="1">
    <location>
        <begin position="297"/>
        <end position="320"/>
    </location>
</feature>
<dbReference type="EMBL" id="ML994445">
    <property type="protein sequence ID" value="KAF2196211.1"/>
    <property type="molecule type" value="Genomic_DNA"/>
</dbReference>
<feature type="transmembrane region" description="Helical" evidence="2">
    <location>
        <begin position="79"/>
        <end position="96"/>
    </location>
</feature>
<organism evidence="3 4">
    <name type="scientific">Delitschia confertaspora ATCC 74209</name>
    <dbReference type="NCBI Taxonomy" id="1513339"/>
    <lineage>
        <taxon>Eukaryota</taxon>
        <taxon>Fungi</taxon>
        <taxon>Dikarya</taxon>
        <taxon>Ascomycota</taxon>
        <taxon>Pezizomycotina</taxon>
        <taxon>Dothideomycetes</taxon>
        <taxon>Pleosporomycetidae</taxon>
        <taxon>Pleosporales</taxon>
        <taxon>Delitschiaceae</taxon>
        <taxon>Delitschia</taxon>
    </lineage>
</organism>
<feature type="region of interest" description="Disordered" evidence="1">
    <location>
        <begin position="172"/>
        <end position="202"/>
    </location>
</feature>
<feature type="region of interest" description="Disordered" evidence="1">
    <location>
        <begin position="357"/>
        <end position="411"/>
    </location>
</feature>
<feature type="compositionally biased region" description="Polar residues" evidence="1">
    <location>
        <begin position="357"/>
        <end position="367"/>
    </location>
</feature>
<evidence type="ECO:0000256" key="1">
    <source>
        <dbReference type="SAM" id="MobiDB-lite"/>
    </source>
</evidence>
<proteinExistence type="predicted"/>
<feature type="compositionally biased region" description="Polar residues" evidence="1">
    <location>
        <begin position="384"/>
        <end position="403"/>
    </location>
</feature>
<keyword evidence="4" id="KW-1185">Reference proteome</keyword>
<sequence>MSGRPPLQHCTWNIFRNIFRGVELFFVGFCDRARSGRPVLTVSSQIEYLGFLSFTLYICLLDVAFFVTMVWYTVRRFDLYELLYCIPYAVLTMLLWDQYLELSGGSALYHGFFRLAMLHSTRCTFAWKSLGNLFYRGHAVLATIWLVLRIWESLLALSELAYGVYLGNQAESRPSLSPEFQRESVSTKADPDNAASHHSDCLNSTLPGMESLPASVWQVDGHCGSKSADSTWNIHQWQDLKRRHRRSQTDQTVDSKTTGDDEGEDPTRPITLKTVSPRLTLAEEAMLAKRLSNQFGAHNPSFLPRRHHSIGFQEPQRVPRQLSLPRRSSDIPCAVGPASPSSQRKSGTPITVQAAISRQRAADSNVTLPDKMDGHGHTSDDHTSPGSSSIFYTPRSLSAQSLAGSIKEGGD</sequence>
<feature type="compositionally biased region" description="Basic and acidic residues" evidence="1">
    <location>
        <begin position="370"/>
        <end position="383"/>
    </location>
</feature>
<feature type="region of interest" description="Disordered" evidence="1">
    <location>
        <begin position="239"/>
        <end position="276"/>
    </location>
</feature>
<reference evidence="3" key="1">
    <citation type="journal article" date="2020" name="Stud. Mycol.">
        <title>101 Dothideomycetes genomes: a test case for predicting lifestyles and emergence of pathogens.</title>
        <authorList>
            <person name="Haridas S."/>
            <person name="Albert R."/>
            <person name="Binder M."/>
            <person name="Bloem J."/>
            <person name="Labutti K."/>
            <person name="Salamov A."/>
            <person name="Andreopoulos B."/>
            <person name="Baker S."/>
            <person name="Barry K."/>
            <person name="Bills G."/>
            <person name="Bluhm B."/>
            <person name="Cannon C."/>
            <person name="Castanera R."/>
            <person name="Culley D."/>
            <person name="Daum C."/>
            <person name="Ezra D."/>
            <person name="Gonzalez J."/>
            <person name="Henrissat B."/>
            <person name="Kuo A."/>
            <person name="Liang C."/>
            <person name="Lipzen A."/>
            <person name="Lutzoni F."/>
            <person name="Magnuson J."/>
            <person name="Mondo S."/>
            <person name="Nolan M."/>
            <person name="Ohm R."/>
            <person name="Pangilinan J."/>
            <person name="Park H.-J."/>
            <person name="Ramirez L."/>
            <person name="Alfaro M."/>
            <person name="Sun H."/>
            <person name="Tritt A."/>
            <person name="Yoshinaga Y."/>
            <person name="Zwiers L.-H."/>
            <person name="Turgeon B."/>
            <person name="Goodwin S."/>
            <person name="Spatafora J."/>
            <person name="Crous P."/>
            <person name="Grigoriev I."/>
        </authorList>
    </citation>
    <scope>NUCLEOTIDE SEQUENCE</scope>
    <source>
        <strain evidence="3">ATCC 74209</strain>
    </source>
</reference>
<feature type="transmembrane region" description="Helical" evidence="2">
    <location>
        <begin position="48"/>
        <end position="72"/>
    </location>
</feature>